<sequence>MVRNFICGSNNFPREEDAYERQTRSADSSPSRSRSKNPYSSRGLDKFSTLLLKIEEKRQQIYSQVDPDEISLVRFAYSGDHGFKSIVVKAKPKSSPHYTPQPKQPKPQPQPQLYQNIHKPLSIRKLQSSKSMNVNQEVKAENEVHKKLRVHQWKDPKLILVIIILLILLFLLLFGRSFAIMCTSIGWYFIPTIITKTNSNPCSNLRLSFKKKDYAIPRPSHKKLIMTSEGTNSFKTSDGLT</sequence>
<feature type="compositionally biased region" description="Low complexity" evidence="1">
    <location>
        <begin position="25"/>
        <end position="42"/>
    </location>
</feature>
<feature type="compositionally biased region" description="Basic and acidic residues" evidence="1">
    <location>
        <begin position="13"/>
        <end position="24"/>
    </location>
</feature>
<organism evidence="3 4">
    <name type="scientific">Spinacia oleracea</name>
    <name type="common">Spinach</name>
    <dbReference type="NCBI Taxonomy" id="3562"/>
    <lineage>
        <taxon>Eukaryota</taxon>
        <taxon>Viridiplantae</taxon>
        <taxon>Streptophyta</taxon>
        <taxon>Embryophyta</taxon>
        <taxon>Tracheophyta</taxon>
        <taxon>Spermatophyta</taxon>
        <taxon>Magnoliopsida</taxon>
        <taxon>eudicotyledons</taxon>
        <taxon>Gunneridae</taxon>
        <taxon>Pentapetalae</taxon>
        <taxon>Caryophyllales</taxon>
        <taxon>Chenopodiaceae</taxon>
        <taxon>Chenopodioideae</taxon>
        <taxon>Anserineae</taxon>
        <taxon>Spinacia</taxon>
    </lineage>
</organism>
<keyword evidence="2" id="KW-0472">Membrane</keyword>
<keyword evidence="2" id="KW-0812">Transmembrane</keyword>
<accession>A0A9R0JTV0</accession>
<dbReference type="KEGG" id="soe:110786174"/>
<evidence type="ECO:0000313" key="3">
    <source>
        <dbReference type="Proteomes" id="UP000813463"/>
    </source>
</evidence>
<dbReference type="PANTHER" id="PTHR35275">
    <property type="entry name" value="ZCF37"/>
    <property type="match status" value="1"/>
</dbReference>
<dbReference type="RefSeq" id="XP_021846398.2">
    <property type="nucleotide sequence ID" value="XM_021990706.2"/>
</dbReference>
<keyword evidence="3" id="KW-1185">Reference proteome</keyword>
<dbReference type="InterPro" id="IPR045880">
    <property type="entry name" value="ZCF37"/>
</dbReference>
<feature type="transmembrane region" description="Helical" evidence="2">
    <location>
        <begin position="158"/>
        <end position="190"/>
    </location>
</feature>
<gene>
    <name evidence="4" type="primary">LOC110786174</name>
</gene>
<feature type="region of interest" description="Disordered" evidence="1">
    <location>
        <begin position="92"/>
        <end position="113"/>
    </location>
</feature>
<keyword evidence="2" id="KW-1133">Transmembrane helix</keyword>
<evidence type="ECO:0000256" key="1">
    <source>
        <dbReference type="SAM" id="MobiDB-lite"/>
    </source>
</evidence>
<dbReference type="AlphaFoldDB" id="A0A9R0JTV0"/>
<reference evidence="3" key="1">
    <citation type="journal article" date="2021" name="Nat. Commun.">
        <title>Genomic analyses provide insights into spinach domestication and the genetic basis of agronomic traits.</title>
        <authorList>
            <person name="Cai X."/>
            <person name="Sun X."/>
            <person name="Xu C."/>
            <person name="Sun H."/>
            <person name="Wang X."/>
            <person name="Ge C."/>
            <person name="Zhang Z."/>
            <person name="Wang Q."/>
            <person name="Fei Z."/>
            <person name="Jiao C."/>
            <person name="Wang Q."/>
        </authorList>
    </citation>
    <scope>NUCLEOTIDE SEQUENCE [LARGE SCALE GENOMIC DNA]</scope>
    <source>
        <strain evidence="3">cv. Varoflay</strain>
    </source>
</reference>
<name>A0A9R0JTV0_SPIOL</name>
<evidence type="ECO:0000313" key="4">
    <source>
        <dbReference type="RefSeq" id="XP_021846398.2"/>
    </source>
</evidence>
<proteinExistence type="predicted"/>
<dbReference type="Proteomes" id="UP000813463">
    <property type="component" value="Chromosome 3"/>
</dbReference>
<reference evidence="4" key="2">
    <citation type="submission" date="2025-08" db="UniProtKB">
        <authorList>
            <consortium name="RefSeq"/>
        </authorList>
    </citation>
    <scope>IDENTIFICATION</scope>
    <source>
        <tissue evidence="4">Leaf</tissue>
    </source>
</reference>
<feature type="region of interest" description="Disordered" evidence="1">
    <location>
        <begin position="1"/>
        <end position="43"/>
    </location>
</feature>
<evidence type="ECO:0000256" key="2">
    <source>
        <dbReference type="SAM" id="Phobius"/>
    </source>
</evidence>
<protein>
    <submittedName>
        <fullName evidence="4">Uncharacterized protein</fullName>
    </submittedName>
</protein>
<dbReference type="GeneID" id="110786174"/>
<dbReference type="PANTHER" id="PTHR35275:SF1">
    <property type="entry name" value="OS07G0585900 PROTEIN"/>
    <property type="match status" value="1"/>
</dbReference>